<dbReference type="Pfam" id="PF04987">
    <property type="entry name" value="PigN"/>
    <property type="match status" value="1"/>
</dbReference>
<dbReference type="GO" id="GO:0006506">
    <property type="term" value="P:GPI anchor biosynthetic process"/>
    <property type="evidence" value="ECO:0007669"/>
    <property type="project" value="InterPro"/>
</dbReference>
<dbReference type="GO" id="GO:0005789">
    <property type="term" value="C:endoplasmic reticulum membrane"/>
    <property type="evidence" value="ECO:0007669"/>
    <property type="project" value="InterPro"/>
</dbReference>
<feature type="domain" description="GPI ethanolamine phosphate transferase 1 C-terminal" evidence="2">
    <location>
        <begin position="2"/>
        <end position="52"/>
    </location>
</feature>
<accession>A0A8K0MG74</accession>
<evidence type="ECO:0000313" key="5">
    <source>
        <dbReference type="Proteomes" id="UP000796880"/>
    </source>
</evidence>
<dbReference type="InterPro" id="IPR044603">
    <property type="entry name" value="SAG101-like"/>
</dbReference>
<dbReference type="Proteomes" id="UP000796880">
    <property type="component" value="Unassembled WGS sequence"/>
</dbReference>
<gene>
    <name evidence="4" type="ORF">FNV43_RR14389</name>
</gene>
<feature type="transmembrane region" description="Helical" evidence="1">
    <location>
        <begin position="59"/>
        <end position="79"/>
    </location>
</feature>
<keyword evidence="1" id="KW-0472">Membrane</keyword>
<dbReference type="InterPro" id="IPR041266">
    <property type="entry name" value="EDS1_EP"/>
</dbReference>
<dbReference type="InterPro" id="IPR017852">
    <property type="entry name" value="GPI_EtnP_transferase_1_C"/>
</dbReference>
<evidence type="ECO:0000256" key="1">
    <source>
        <dbReference type="SAM" id="Phobius"/>
    </source>
</evidence>
<dbReference type="AlphaFoldDB" id="A0A8K0MG74"/>
<evidence type="ECO:0000259" key="3">
    <source>
        <dbReference type="Pfam" id="PF18117"/>
    </source>
</evidence>
<name>A0A8K0MG74_9ROSA</name>
<dbReference type="GO" id="GO:0016740">
    <property type="term" value="F:transferase activity"/>
    <property type="evidence" value="ECO:0007669"/>
    <property type="project" value="InterPro"/>
</dbReference>
<evidence type="ECO:0000313" key="4">
    <source>
        <dbReference type="EMBL" id="KAF3444696.1"/>
    </source>
</evidence>
<keyword evidence="1" id="KW-0812">Transmembrane</keyword>
<feature type="domain" description="EDS1 EP" evidence="3">
    <location>
        <begin position="389"/>
        <end position="605"/>
    </location>
</feature>
<keyword evidence="1" id="KW-1133">Transmembrane helix</keyword>
<keyword evidence="5" id="KW-1185">Reference proteome</keyword>
<comment type="caution">
    <text evidence="4">The sequence shown here is derived from an EMBL/GenBank/DDBJ whole genome shotgun (WGS) entry which is preliminary data.</text>
</comment>
<dbReference type="Pfam" id="PF18117">
    <property type="entry name" value="EDS1_EP"/>
    <property type="match status" value="1"/>
</dbReference>
<proteinExistence type="predicted"/>
<sequence>MELFIPSMLVICAFSAVTKLNRLPWLGCYFLDIAFSDVMTIHFFFLVRNKGSWMEIGNSISHFGIMSAQVVFVLLLLTLTDIYTGDIHINSSCPSSRKAIRYRVYSFQYLIDCNCFTDLRMKIIVSTFRTICPPALDLLIGGYPIYPPPEFLKGYWCSSEPPGCSSKLMLLGACFSCSLFPFTNLPLVFVLYVRFSSGSEVANLLVASDLLKQSCNANSELYKSTDSNELLEYKISQHGNYSILAFVASPRALEGDQLAADLVSSSNLKETFPLFDFGFLCSKSNPKFSINKAVVSLFETYHQKLSKLKTQVVDDLCHRTICRDVTVLVQWITEPFESGIKRQLQALGVDQPEQYINSLKQQEWKFIYGRKSSFDPSKKLNGMKIYMAYLEFYKKWCKDNETGYYDTYKNSQLECDIQVEVFKKILTNYWTDLVKEVEKKPQRAGTAFRTRWLYGGTNYRRMVEPLDIADYYYGKKTNYESEGRSEHYIKLEEWLKEDQQLKEEKRLKEGKEPKTNSIDSKKENAASILTDDSQFWAKLEEVRLLKMEEPGVEEKLKEFENHVWGLLKNYAVSPEIFLRDSSFMKWWDDYKKTKGRSCSSPLWKFITNGQHKLYEIGKWSPPISIT</sequence>
<protein>
    <submittedName>
        <fullName evidence="4">Uncharacterized protein</fullName>
    </submittedName>
</protein>
<dbReference type="EMBL" id="VOIH02000006">
    <property type="protein sequence ID" value="KAF3444696.1"/>
    <property type="molecule type" value="Genomic_DNA"/>
</dbReference>
<dbReference type="GO" id="GO:0006952">
    <property type="term" value="P:defense response"/>
    <property type="evidence" value="ECO:0007669"/>
    <property type="project" value="InterPro"/>
</dbReference>
<feature type="transmembrane region" description="Helical" evidence="1">
    <location>
        <begin position="29"/>
        <end position="47"/>
    </location>
</feature>
<dbReference type="PANTHER" id="PTHR46898">
    <property type="entry name" value="SENESCENCE-ASSOCIATED CARBOXYLESTERASE 101"/>
    <property type="match status" value="1"/>
</dbReference>
<dbReference type="OrthoDB" id="438440at2759"/>
<reference evidence="4" key="1">
    <citation type="submission" date="2020-03" db="EMBL/GenBank/DDBJ databases">
        <title>A high-quality chromosome-level genome assembly of a woody plant with both climbing and erect habits, Rhamnella rubrinervis.</title>
        <authorList>
            <person name="Lu Z."/>
            <person name="Yang Y."/>
            <person name="Zhu X."/>
            <person name="Sun Y."/>
        </authorList>
    </citation>
    <scope>NUCLEOTIDE SEQUENCE</scope>
    <source>
        <strain evidence="4">BYM</strain>
        <tissue evidence="4">Leaf</tissue>
    </source>
</reference>
<dbReference type="GO" id="GO:0052689">
    <property type="term" value="F:carboxylic ester hydrolase activity"/>
    <property type="evidence" value="ECO:0007669"/>
    <property type="project" value="InterPro"/>
</dbReference>
<evidence type="ECO:0000259" key="2">
    <source>
        <dbReference type="Pfam" id="PF04987"/>
    </source>
</evidence>
<dbReference type="PANTHER" id="PTHR46898:SF3">
    <property type="entry name" value="FUNGAL LIPASE-LIKE DOMAIN-CONTAINING PROTEIN"/>
    <property type="match status" value="1"/>
</dbReference>
<organism evidence="4 5">
    <name type="scientific">Rhamnella rubrinervis</name>
    <dbReference type="NCBI Taxonomy" id="2594499"/>
    <lineage>
        <taxon>Eukaryota</taxon>
        <taxon>Viridiplantae</taxon>
        <taxon>Streptophyta</taxon>
        <taxon>Embryophyta</taxon>
        <taxon>Tracheophyta</taxon>
        <taxon>Spermatophyta</taxon>
        <taxon>Magnoliopsida</taxon>
        <taxon>eudicotyledons</taxon>
        <taxon>Gunneridae</taxon>
        <taxon>Pentapetalae</taxon>
        <taxon>rosids</taxon>
        <taxon>fabids</taxon>
        <taxon>Rosales</taxon>
        <taxon>Rhamnaceae</taxon>
        <taxon>rhamnoid group</taxon>
        <taxon>Rhamneae</taxon>
        <taxon>Rhamnella</taxon>
    </lineage>
</organism>